<evidence type="ECO:0000256" key="2">
    <source>
        <dbReference type="ARBA" id="ARBA00023002"/>
    </source>
</evidence>
<dbReference type="Pfam" id="PF00106">
    <property type="entry name" value="adh_short"/>
    <property type="match status" value="1"/>
</dbReference>
<name>A0A1H0SAU0_HALAD</name>
<evidence type="ECO:0000256" key="3">
    <source>
        <dbReference type="RuleBase" id="RU000363"/>
    </source>
</evidence>
<dbReference type="EMBL" id="FNIZ01000017">
    <property type="protein sequence ID" value="SDP38787.1"/>
    <property type="molecule type" value="Genomic_DNA"/>
</dbReference>
<dbReference type="PANTHER" id="PTHR44196:SF2">
    <property type="entry name" value="SHORT-CHAIN DEHYDROGENASE-RELATED"/>
    <property type="match status" value="1"/>
</dbReference>
<comment type="similarity">
    <text evidence="1 3">Belongs to the short-chain dehydrogenases/reductases (SDR) family.</text>
</comment>
<dbReference type="CDD" id="cd05233">
    <property type="entry name" value="SDR_c"/>
    <property type="match status" value="1"/>
</dbReference>
<keyword evidence="2" id="KW-0560">Oxidoreductase</keyword>
<dbReference type="InterPro" id="IPR036291">
    <property type="entry name" value="NAD(P)-bd_dom_sf"/>
</dbReference>
<sequence>MDDLVWLFFSNQTCDLFFLVIGYRLLASIAYEVVKGEIFMKPTALITGASGGIGYELARLFAKSGYHLIVVARSEDKLHQLKEELDGHPITIIPQDLSEPGAAEVVYSKVKELGLHVTVLVNNAGFGLNGLFEDLPLLDQQKMLHVNINALTELTHLFLPEIKAARFRSIPKGVLNVASTAAFQPGPKMAVYYASKAYVLSLSEALVEEMKDTSVTVTTLCPGATDTNFFKTAKAEHTKLVNSTMSPESVAKSGFLGFVKGKRVVIPGVMNQGLAYASKFIPRSFAAKLAHYVDS</sequence>
<evidence type="ECO:0000313" key="5">
    <source>
        <dbReference type="Proteomes" id="UP000198860"/>
    </source>
</evidence>
<evidence type="ECO:0000256" key="1">
    <source>
        <dbReference type="ARBA" id="ARBA00006484"/>
    </source>
</evidence>
<reference evidence="5" key="1">
    <citation type="submission" date="2016-10" db="EMBL/GenBank/DDBJ databases">
        <authorList>
            <person name="Varghese N."/>
            <person name="Submissions S."/>
        </authorList>
    </citation>
    <scope>NUCLEOTIDE SEQUENCE [LARGE SCALE GENOMIC DNA]</scope>
    <source>
        <strain evidence="5">CGMCC 1.3703</strain>
    </source>
</reference>
<dbReference type="Proteomes" id="UP000198860">
    <property type="component" value="Unassembled WGS sequence"/>
</dbReference>
<dbReference type="PRINTS" id="PR00080">
    <property type="entry name" value="SDRFAMILY"/>
</dbReference>
<dbReference type="Gene3D" id="3.40.50.720">
    <property type="entry name" value="NAD(P)-binding Rossmann-like Domain"/>
    <property type="match status" value="1"/>
</dbReference>
<evidence type="ECO:0008006" key="6">
    <source>
        <dbReference type="Google" id="ProtNLM"/>
    </source>
</evidence>
<dbReference type="PRINTS" id="PR00081">
    <property type="entry name" value="GDHRDH"/>
</dbReference>
<organism evidence="4 5">
    <name type="scientific">Halobacillus aidingensis</name>
    <dbReference type="NCBI Taxonomy" id="240303"/>
    <lineage>
        <taxon>Bacteria</taxon>
        <taxon>Bacillati</taxon>
        <taxon>Bacillota</taxon>
        <taxon>Bacilli</taxon>
        <taxon>Bacillales</taxon>
        <taxon>Bacillaceae</taxon>
        <taxon>Halobacillus</taxon>
    </lineage>
</organism>
<dbReference type="GO" id="GO:0016491">
    <property type="term" value="F:oxidoreductase activity"/>
    <property type="evidence" value="ECO:0007669"/>
    <property type="project" value="UniProtKB-KW"/>
</dbReference>
<dbReference type="InterPro" id="IPR002347">
    <property type="entry name" value="SDR_fam"/>
</dbReference>
<accession>A0A1H0SAU0</accession>
<dbReference type="AlphaFoldDB" id="A0A1H0SAU0"/>
<protein>
    <recommendedName>
        <fullName evidence="6">Short-chain dehydrogenase</fullName>
    </recommendedName>
</protein>
<dbReference type="PANTHER" id="PTHR44196">
    <property type="entry name" value="DEHYDROGENASE/REDUCTASE SDR FAMILY MEMBER 7B"/>
    <property type="match status" value="1"/>
</dbReference>
<evidence type="ECO:0000313" key="4">
    <source>
        <dbReference type="EMBL" id="SDP38787.1"/>
    </source>
</evidence>
<dbReference type="PIRSF" id="PIRSF000126">
    <property type="entry name" value="11-beta-HSD1"/>
    <property type="match status" value="1"/>
</dbReference>
<keyword evidence="5" id="KW-1185">Reference proteome</keyword>
<dbReference type="STRING" id="240303.SAMN05421677_11792"/>
<gene>
    <name evidence="4" type="ORF">SAMN05421677_11792</name>
</gene>
<dbReference type="SUPFAM" id="SSF51735">
    <property type="entry name" value="NAD(P)-binding Rossmann-fold domains"/>
    <property type="match status" value="1"/>
</dbReference>
<proteinExistence type="inferred from homology"/>
<dbReference type="GO" id="GO:0016020">
    <property type="term" value="C:membrane"/>
    <property type="evidence" value="ECO:0007669"/>
    <property type="project" value="TreeGrafter"/>
</dbReference>